<evidence type="ECO:0000313" key="4">
    <source>
        <dbReference type="Proteomes" id="UP000663842"/>
    </source>
</evidence>
<proteinExistence type="predicted"/>
<comment type="caution">
    <text evidence="1">Lacks conserved residue(s) required for the propagation of feature annotation.</text>
</comment>
<evidence type="ECO:0000259" key="2">
    <source>
        <dbReference type="PROSITE" id="PS50026"/>
    </source>
</evidence>
<dbReference type="AlphaFoldDB" id="A0A820DYL6"/>
<keyword evidence="1" id="KW-1015">Disulfide bond</keyword>
<name>A0A820DYL6_9BILA</name>
<dbReference type="Gene3D" id="2.10.25.10">
    <property type="entry name" value="Laminin"/>
    <property type="match status" value="1"/>
</dbReference>
<evidence type="ECO:0000256" key="1">
    <source>
        <dbReference type="PROSITE-ProRule" id="PRU00076"/>
    </source>
</evidence>
<organism evidence="3 4">
    <name type="scientific">Rotaria magnacalcarata</name>
    <dbReference type="NCBI Taxonomy" id="392030"/>
    <lineage>
        <taxon>Eukaryota</taxon>
        <taxon>Metazoa</taxon>
        <taxon>Spiralia</taxon>
        <taxon>Gnathifera</taxon>
        <taxon>Rotifera</taxon>
        <taxon>Eurotatoria</taxon>
        <taxon>Bdelloidea</taxon>
        <taxon>Philodinida</taxon>
        <taxon>Philodinidae</taxon>
        <taxon>Rotaria</taxon>
    </lineage>
</organism>
<sequence>DLEGSSDKYDCLIIDDQCSGTAITEFCRRSIEHLMHRNHSECDELAQVKQIQDQSLLHAVQYCNHGLRAYEGDYNNEFCTRNSSDTCEPGWIGTECSYPDLICRPNPCFPGSMRISVKRKSVCICPMNRFGPTCRIQTSHICHEKTCQKKATCLTLDVNVRTALNQFYCACPVGFIGFKCEKETARLNIHFELKLIAKDRYIPLTILRLIYIYQYIQSDDSYRRVLKNIQLEKPLPIFIAIENYINSILHLFN</sequence>
<comment type="caution">
    <text evidence="3">The sequence shown here is derived from an EMBL/GenBank/DDBJ whole genome shotgun (WGS) entry which is preliminary data.</text>
</comment>
<dbReference type="PROSITE" id="PS50026">
    <property type="entry name" value="EGF_3"/>
    <property type="match status" value="1"/>
</dbReference>
<feature type="non-terminal residue" evidence="3">
    <location>
        <position position="1"/>
    </location>
</feature>
<dbReference type="Proteomes" id="UP000663842">
    <property type="component" value="Unassembled WGS sequence"/>
</dbReference>
<keyword evidence="1" id="KW-0245">EGF-like domain</keyword>
<dbReference type="PROSITE" id="PS00022">
    <property type="entry name" value="EGF_1"/>
    <property type="match status" value="2"/>
</dbReference>
<gene>
    <name evidence="3" type="ORF">UXM345_LOCUS30056</name>
</gene>
<dbReference type="InterPro" id="IPR000742">
    <property type="entry name" value="EGF"/>
</dbReference>
<dbReference type="SMART" id="SM00181">
    <property type="entry name" value="EGF"/>
    <property type="match status" value="2"/>
</dbReference>
<protein>
    <recommendedName>
        <fullName evidence="2">EGF-like domain-containing protein</fullName>
    </recommendedName>
</protein>
<reference evidence="3" key="1">
    <citation type="submission" date="2021-02" db="EMBL/GenBank/DDBJ databases">
        <authorList>
            <person name="Nowell W R."/>
        </authorList>
    </citation>
    <scope>NUCLEOTIDE SEQUENCE</scope>
</reference>
<feature type="domain" description="EGF-like" evidence="2">
    <location>
        <begin position="138"/>
        <end position="181"/>
    </location>
</feature>
<feature type="disulfide bond" evidence="1">
    <location>
        <begin position="171"/>
        <end position="180"/>
    </location>
</feature>
<accession>A0A820DYL6</accession>
<dbReference type="SUPFAM" id="SSF57196">
    <property type="entry name" value="EGF/Laminin"/>
    <property type="match status" value="2"/>
</dbReference>
<dbReference type="EMBL" id="CAJOBF010007681">
    <property type="protein sequence ID" value="CAF4238719.1"/>
    <property type="molecule type" value="Genomic_DNA"/>
</dbReference>
<evidence type="ECO:0000313" key="3">
    <source>
        <dbReference type="EMBL" id="CAF4238719.1"/>
    </source>
</evidence>
<dbReference type="PROSITE" id="PS01186">
    <property type="entry name" value="EGF_2"/>
    <property type="match status" value="1"/>
</dbReference>